<protein>
    <submittedName>
        <fullName evidence="1">LacI family DNA-binding transcriptional regulator</fullName>
    </submittedName>
</protein>
<organism evidence="1 2">
    <name type="scientific">Taklimakanibacter albus</name>
    <dbReference type="NCBI Taxonomy" id="2800327"/>
    <lineage>
        <taxon>Bacteria</taxon>
        <taxon>Pseudomonadati</taxon>
        <taxon>Pseudomonadota</taxon>
        <taxon>Alphaproteobacteria</taxon>
        <taxon>Hyphomicrobiales</taxon>
        <taxon>Aestuariivirgaceae</taxon>
        <taxon>Taklimakanibacter</taxon>
    </lineage>
</organism>
<reference evidence="1" key="1">
    <citation type="submission" date="2021-01" db="EMBL/GenBank/DDBJ databases">
        <authorList>
            <person name="Sun Q."/>
        </authorList>
    </citation>
    <scope>NUCLEOTIDE SEQUENCE</scope>
    <source>
        <strain evidence="1">YIM B02566</strain>
    </source>
</reference>
<proteinExistence type="predicted"/>
<accession>A0ACC5QWA1</accession>
<name>A0ACC5QWA1_9HYPH</name>
<sequence>MTTVSNVVNGRLELMSEATRERVAAAIRELNYRPNAGARNLRLSQRGAVGLIVVDESPRFLADPMTSNILAGISNYLSGNGYGLLVTGIRRAAVADLHLLRRDQTDGLCIMASGTQQERRALYRQFKDTGQPIVIFQDEAPDFMTDTLSIRQDDHKAGELLAERLIQRGARRLALLVPAQSWPAMAERQAGALAAATRHGAKLDTVTCGSEEIADTQLAIARYVERSGLPDALLGGNDQMGCAALTWAQDRNFAVPGDVRVTGCNGFAFIDYVRPRLTSIASPAYEMGKQGGAMLLQRLSEGRFKQREMLFDVTLVPGGSD</sequence>
<comment type="caution">
    <text evidence="1">The sequence shown here is derived from an EMBL/GenBank/DDBJ whole genome shotgun (WGS) entry which is preliminary data.</text>
</comment>
<dbReference type="EMBL" id="JAENHL010000003">
    <property type="protein sequence ID" value="MBK1864729.1"/>
    <property type="molecule type" value="Genomic_DNA"/>
</dbReference>
<evidence type="ECO:0000313" key="2">
    <source>
        <dbReference type="Proteomes" id="UP000616151"/>
    </source>
</evidence>
<dbReference type="Proteomes" id="UP000616151">
    <property type="component" value="Unassembled WGS sequence"/>
</dbReference>
<keyword evidence="1" id="KW-0238">DNA-binding</keyword>
<evidence type="ECO:0000313" key="1">
    <source>
        <dbReference type="EMBL" id="MBK1864729.1"/>
    </source>
</evidence>
<keyword evidence="2" id="KW-1185">Reference proteome</keyword>
<gene>
    <name evidence="1" type="ORF">JHL16_00060</name>
</gene>